<accession>H2AS93</accession>
<dbReference type="Gene3D" id="2.130.10.10">
    <property type="entry name" value="YVTN repeat-like/Quinoprotein amine dehydrogenase"/>
    <property type="match status" value="1"/>
</dbReference>
<dbReference type="GO" id="GO:0035091">
    <property type="term" value="F:phosphatidylinositol binding"/>
    <property type="evidence" value="ECO:0007669"/>
    <property type="project" value="EnsemblFungi"/>
</dbReference>
<dbReference type="PANTHER" id="PTHR12616">
    <property type="entry name" value="VACUOLAR PROTEIN SORTING VPS41"/>
    <property type="match status" value="1"/>
</dbReference>
<dbReference type="AlphaFoldDB" id="H2AS93"/>
<evidence type="ECO:0000256" key="1">
    <source>
        <dbReference type="ARBA" id="ARBA00009582"/>
    </source>
</evidence>
<dbReference type="GO" id="GO:0099022">
    <property type="term" value="P:vesicle tethering"/>
    <property type="evidence" value="ECO:0007669"/>
    <property type="project" value="EnsemblFungi"/>
</dbReference>
<dbReference type="Proteomes" id="UP000005220">
    <property type="component" value="Chromosome 3"/>
</dbReference>
<dbReference type="InterPro" id="IPR016902">
    <property type="entry name" value="Vps41"/>
</dbReference>
<evidence type="ECO:0000313" key="8">
    <source>
        <dbReference type="EMBL" id="CCF57243.1"/>
    </source>
</evidence>
<dbReference type="InterPro" id="IPR036322">
    <property type="entry name" value="WD40_repeat_dom_sf"/>
</dbReference>
<gene>
    <name evidence="8" type="primary">KAFR0C02500</name>
    <name evidence="8" type="ORF">KAFR_0C02500</name>
</gene>
<evidence type="ECO:0000256" key="6">
    <source>
        <dbReference type="SAM" id="MobiDB-lite"/>
    </source>
</evidence>
<feature type="repeat" description="CHCR" evidence="5">
    <location>
        <begin position="676"/>
        <end position="826"/>
    </location>
</feature>
<dbReference type="GO" id="GO:0030897">
    <property type="term" value="C:HOPS complex"/>
    <property type="evidence" value="ECO:0007669"/>
    <property type="project" value="UniProtKB-UniRule"/>
</dbReference>
<dbReference type="PANTHER" id="PTHR12616:SF1">
    <property type="entry name" value="VACUOLAR PROTEIN SORTING-ASSOCIATED PROTEIN 41 HOMOLOG"/>
    <property type="match status" value="1"/>
</dbReference>
<dbReference type="HOGENOM" id="CLU_001285_2_1_1"/>
<comment type="subcellular location">
    <subcellularLocation>
        <location evidence="4">Vacuole</location>
    </subcellularLocation>
</comment>
<dbReference type="InterPro" id="IPR015943">
    <property type="entry name" value="WD40/YVTN_repeat-like_dom_sf"/>
</dbReference>
<dbReference type="FunCoup" id="H2AS93">
    <property type="interactions" value="761"/>
</dbReference>
<evidence type="ECO:0000256" key="5">
    <source>
        <dbReference type="PROSITE-ProRule" id="PRU01006"/>
    </source>
</evidence>
<dbReference type="PIRSF" id="PIRSF028921">
    <property type="entry name" value="VPS41"/>
    <property type="match status" value="1"/>
</dbReference>
<dbReference type="KEGG" id="kaf:KAFR_0C02500"/>
<name>H2AS93_KAZAF</name>
<dbReference type="PROSITE" id="PS50236">
    <property type="entry name" value="CHCR"/>
    <property type="match status" value="1"/>
</dbReference>
<dbReference type="GO" id="GO:0034727">
    <property type="term" value="P:piecemeal microautophagy of the nucleus"/>
    <property type="evidence" value="ECO:0007669"/>
    <property type="project" value="EnsemblFungi"/>
</dbReference>
<protein>
    <recommendedName>
        <fullName evidence="4">Vacuolar protein sorting-associated protein 41</fullName>
    </recommendedName>
</protein>
<evidence type="ECO:0000256" key="3">
    <source>
        <dbReference type="ARBA" id="ARBA00022927"/>
    </source>
</evidence>
<dbReference type="GO" id="GO:0000329">
    <property type="term" value="C:fungal-type vacuole membrane"/>
    <property type="evidence" value="ECO:0007669"/>
    <property type="project" value="UniProtKB-UniRule"/>
</dbReference>
<dbReference type="InterPro" id="IPR045111">
    <property type="entry name" value="Vps41/Vps8"/>
</dbReference>
<dbReference type="InterPro" id="IPR057780">
    <property type="entry name" value="Beta-prop_Vps41"/>
</dbReference>
<feature type="compositionally biased region" description="Acidic residues" evidence="6">
    <location>
        <begin position="46"/>
        <end position="67"/>
    </location>
</feature>
<dbReference type="Pfam" id="PF23556">
    <property type="entry name" value="TPR_Vps41"/>
    <property type="match status" value="1"/>
</dbReference>
<dbReference type="GO" id="GO:0035542">
    <property type="term" value="P:regulation of SNARE complex assembly"/>
    <property type="evidence" value="ECO:0007669"/>
    <property type="project" value="EnsemblFungi"/>
</dbReference>
<dbReference type="SMART" id="SM00299">
    <property type="entry name" value="CLH"/>
    <property type="match status" value="1"/>
</dbReference>
<keyword evidence="4" id="KW-0926">Vacuole</keyword>
<reference evidence="8 9" key="1">
    <citation type="journal article" date="2011" name="Proc. Natl. Acad. Sci. U.S.A.">
        <title>Evolutionary erosion of yeast sex chromosomes by mating-type switching accidents.</title>
        <authorList>
            <person name="Gordon J.L."/>
            <person name="Armisen D."/>
            <person name="Proux-Wera E."/>
            <person name="Oheigeartaigh S.S."/>
            <person name="Byrne K.P."/>
            <person name="Wolfe K.H."/>
        </authorList>
    </citation>
    <scope>NUCLEOTIDE SEQUENCE [LARGE SCALE GENOMIC DNA]</scope>
    <source>
        <strain evidence="9">ATCC 22294 / BCRC 22015 / CBS 2517 / CECT 1963 / NBRC 1671 / NRRL Y-8276</strain>
    </source>
</reference>
<keyword evidence="9" id="KW-1185">Reference proteome</keyword>
<keyword evidence="3 4" id="KW-0653">Protein transport</keyword>
<dbReference type="InterPro" id="IPR000547">
    <property type="entry name" value="Clathrin_H-chain/VPS_repeat"/>
</dbReference>
<feature type="compositionally biased region" description="Basic and acidic residues" evidence="6">
    <location>
        <begin position="19"/>
        <end position="37"/>
    </location>
</feature>
<dbReference type="InParanoid" id="H2AS93"/>
<dbReference type="GeneID" id="13885162"/>
<dbReference type="GO" id="GO:0032258">
    <property type="term" value="P:cytoplasm to vacuole targeting by the Cvt pathway"/>
    <property type="evidence" value="ECO:0007669"/>
    <property type="project" value="EnsemblFungi"/>
</dbReference>
<dbReference type="GO" id="GO:0009267">
    <property type="term" value="P:cellular response to starvation"/>
    <property type="evidence" value="ECO:0007669"/>
    <property type="project" value="TreeGrafter"/>
</dbReference>
<dbReference type="EMBL" id="HE650823">
    <property type="protein sequence ID" value="CCF57243.1"/>
    <property type="molecule type" value="Genomic_DNA"/>
</dbReference>
<organism evidence="8 9">
    <name type="scientific">Kazachstania africana (strain ATCC 22294 / BCRC 22015 / CBS 2517 / CECT 1963 / NBRC 1671 / NRRL Y-8276)</name>
    <name type="common">Yeast</name>
    <name type="synonym">Kluyveromyces africanus</name>
    <dbReference type="NCBI Taxonomy" id="1071382"/>
    <lineage>
        <taxon>Eukaryota</taxon>
        <taxon>Fungi</taxon>
        <taxon>Dikarya</taxon>
        <taxon>Ascomycota</taxon>
        <taxon>Saccharomycotina</taxon>
        <taxon>Saccharomycetes</taxon>
        <taxon>Saccharomycetales</taxon>
        <taxon>Saccharomycetaceae</taxon>
        <taxon>Kazachstania</taxon>
    </lineage>
</organism>
<feature type="region of interest" description="Disordered" evidence="6">
    <location>
        <begin position="1"/>
        <end position="70"/>
    </location>
</feature>
<evidence type="ECO:0000256" key="2">
    <source>
        <dbReference type="ARBA" id="ARBA00022448"/>
    </source>
</evidence>
<evidence type="ECO:0000313" key="9">
    <source>
        <dbReference type="Proteomes" id="UP000005220"/>
    </source>
</evidence>
<dbReference type="GO" id="GO:0006624">
    <property type="term" value="P:vacuolar protein processing"/>
    <property type="evidence" value="ECO:0007669"/>
    <property type="project" value="EnsemblFungi"/>
</dbReference>
<dbReference type="eggNOG" id="KOG2066">
    <property type="taxonomic scope" value="Eukaryota"/>
</dbReference>
<dbReference type="GO" id="GO:0042144">
    <property type="term" value="P:vacuole fusion, non-autophagic"/>
    <property type="evidence" value="ECO:0007669"/>
    <property type="project" value="EnsemblFungi"/>
</dbReference>
<comment type="function">
    <text evidence="4">Required for vacuolar assembly and vacuolar traffic.</text>
</comment>
<feature type="domain" description="Vps41 beta-propeller" evidence="7">
    <location>
        <begin position="70"/>
        <end position="434"/>
    </location>
</feature>
<dbReference type="InterPro" id="IPR011990">
    <property type="entry name" value="TPR-like_helical_dom_sf"/>
</dbReference>
<dbReference type="GO" id="GO:0005770">
    <property type="term" value="C:late endosome"/>
    <property type="evidence" value="ECO:0007669"/>
    <property type="project" value="UniProtKB-UniRule"/>
</dbReference>
<keyword evidence="2 4" id="KW-0813">Transport</keyword>
<dbReference type="OrthoDB" id="244107at2759"/>
<dbReference type="SUPFAM" id="SSF50978">
    <property type="entry name" value="WD40 repeat-like"/>
    <property type="match status" value="1"/>
</dbReference>
<evidence type="ECO:0000259" key="7">
    <source>
        <dbReference type="Pfam" id="PF23411"/>
    </source>
</evidence>
<dbReference type="RefSeq" id="XP_003956378.1">
    <property type="nucleotide sequence ID" value="XM_003956329.1"/>
</dbReference>
<dbReference type="GO" id="GO:0034058">
    <property type="term" value="P:endosomal vesicle fusion"/>
    <property type="evidence" value="ECO:0007669"/>
    <property type="project" value="UniProtKB-UniRule"/>
</dbReference>
<evidence type="ECO:0000256" key="4">
    <source>
        <dbReference type="PIRNR" id="PIRNR028921"/>
    </source>
</evidence>
<dbReference type="Pfam" id="PF23411">
    <property type="entry name" value="Beta-prop_Vps41"/>
    <property type="match status" value="1"/>
</dbReference>
<proteinExistence type="inferred from homology"/>
<comment type="similarity">
    <text evidence="1 4">Belongs to the VPS41 family.</text>
</comment>
<dbReference type="Gene3D" id="1.25.40.10">
    <property type="entry name" value="Tetratricopeptide repeat domain"/>
    <property type="match status" value="1"/>
</dbReference>
<sequence>MSYMSNTGLDNAEILPARRMTEKKVANTDNQDRDSLSSDRTSSMSDDGEDENDDGEDENDDDEEDEAPLLRYSRITNLPKSYFGRDSISACFFHDIIFLFGTHSGLLHMTSTKFEAIKTIKCHRSSILSIYTDGQTFATASIDGTVVIGSIAGIRGDPVIDSQLQLTAFDFKRPINSVVLDTNYVATKTFVSGGMAGDVILSQRNWLGNRTDNIISENKGPILGIFKIDEILFWINESGIQFWDIPSKVSLLKVPFDKGQMSLKKDFRYDLFRPHVHFPEIDRIIVGWGDNVWLFKATLSKRQNGEDNTTHLGSVLSSAASSLRVTPERSVKLEKHFIIQCLIAGITSFKDDQLLCLAFDEVYDKNDELVLKGLPPQLKVYEVDTGEEVHSDEIVTKNFSNLSINDYHLGKHISQNSQPEYYLISASDSIKIQELTLHDHFNWFLERDIFLDAWKLGRYVTNDSHRLSIGIKAIEQLIRADKWDKVSENMGPILEEGMKSNDAETATTAGKEWNVLINEAIKSDNIQKIVKHLPVDSEINSEIFDLVLEYLMNHKLFDLFSQTIALWPTSLFTVGKIESMLEDKIAQKDDNEADLVNQLIYLYLKEERYSKAIPYMIAKKDKRALDILTKQDQLLPRFFDDILEILVLPYDGDLLDLKAMSMPEIGKCFFQSIELIVKNRQMIKFDRFLHLFHREENQKLRLDKILLCILNRIDKTDPDLIKPYEDEMIQLYSKYDKQNLLNFLKKKATYDVEKAIDLCSSQKGLYNELIYLWGKIGESKKALSIIVDELNDPKLAIDFVRSWGNDPELIDFLIGYTVDKSNFVGLLLESSEQLGHKYVNVIKGIDDSLKVNNIQENLSKLFKENELNMDVNKKILKLVEDEATKYALELMKLRNKGMLFYLGDDNKFVPFETS</sequence>
<dbReference type="STRING" id="1071382.H2AS93"/>
<dbReference type="GO" id="GO:0031267">
    <property type="term" value="F:small GTPase binding"/>
    <property type="evidence" value="ECO:0007669"/>
    <property type="project" value="EnsemblFungi"/>
</dbReference>